<name>A0A0L6UDT8_9BASI</name>
<evidence type="ECO:0000256" key="2">
    <source>
        <dbReference type="SAM" id="SignalP"/>
    </source>
</evidence>
<dbReference type="Proteomes" id="UP000037035">
    <property type="component" value="Unassembled WGS sequence"/>
</dbReference>
<dbReference type="GO" id="GO:0046872">
    <property type="term" value="F:metal ion binding"/>
    <property type="evidence" value="ECO:0007669"/>
    <property type="project" value="InterPro"/>
</dbReference>
<gene>
    <name evidence="4" type="primary">SOD2</name>
    <name evidence="4" type="ORF">VP01_704g4</name>
</gene>
<dbReference type="Pfam" id="PF00080">
    <property type="entry name" value="Sod_Cu"/>
    <property type="match status" value="1"/>
</dbReference>
<keyword evidence="5" id="KW-1185">Reference proteome</keyword>
<dbReference type="OrthoDB" id="159229at2759"/>
<dbReference type="PANTHER" id="PTHR20910:SF1">
    <property type="entry name" value="SUPEROXIDE DISMUTASE COPPER_ZINC BINDING DOMAIN-CONTAINING PROTEIN"/>
    <property type="match status" value="1"/>
</dbReference>
<feature type="chain" id="PRO_5005567803" evidence="2">
    <location>
        <begin position="23"/>
        <end position="286"/>
    </location>
</feature>
<feature type="region of interest" description="Disordered" evidence="1">
    <location>
        <begin position="238"/>
        <end position="286"/>
    </location>
</feature>
<dbReference type="STRING" id="27349.A0A0L6UDT8"/>
<evidence type="ECO:0000259" key="3">
    <source>
        <dbReference type="Pfam" id="PF00080"/>
    </source>
</evidence>
<comment type="caution">
    <text evidence="4">The sequence shown here is derived from an EMBL/GenBank/DDBJ whole genome shotgun (WGS) entry which is preliminary data.</text>
</comment>
<accession>A0A0L6UDT8</accession>
<protein>
    <submittedName>
        <fullName evidence="4">Superoxide dismutase</fullName>
    </submittedName>
</protein>
<sequence>MFSLGSRLAAVQMALLAMSAFASPQAAPAMANSASATFSGNGIEASFKFNSFHNGPGAHVEVMINGLYSMSFDYPYHIHVNPVRQGQSCELAGGHFNPTNAPMTPCNRNEPNTCEVGDLAGKFGNLPGSPQGLTRRSYYDPSLNLSQGADGILYRSIVIHGANNVRLACVNVPPAPSGTTRCCLPKLVMVVTSSHVRDMCIQRSSQLGSRDASNISLLADFFSRSDARQVGIVQPASVPTCDVRDDKEERDNTKANRRPPWGPPAKHVFHLPAPARKSSATARQGR</sequence>
<keyword evidence="2" id="KW-0732">Signal</keyword>
<feature type="signal peptide" evidence="2">
    <location>
        <begin position="1"/>
        <end position="22"/>
    </location>
</feature>
<dbReference type="SUPFAM" id="SSF49329">
    <property type="entry name" value="Cu,Zn superoxide dismutase-like"/>
    <property type="match status" value="1"/>
</dbReference>
<reference evidence="4 5" key="1">
    <citation type="submission" date="2015-08" db="EMBL/GenBank/DDBJ databases">
        <title>Next Generation Sequencing and Analysis of the Genome of Puccinia sorghi L Schw, the Causal Agent of Maize Common Rust.</title>
        <authorList>
            <person name="Rochi L."/>
            <person name="Burguener G."/>
            <person name="Darino M."/>
            <person name="Turjanski A."/>
            <person name="Kreff E."/>
            <person name="Dieguez M.J."/>
            <person name="Sacco F."/>
        </authorList>
    </citation>
    <scope>NUCLEOTIDE SEQUENCE [LARGE SCALE GENOMIC DNA]</scope>
    <source>
        <strain evidence="4 5">RO10H11247</strain>
    </source>
</reference>
<dbReference type="GO" id="GO:0006801">
    <property type="term" value="P:superoxide metabolic process"/>
    <property type="evidence" value="ECO:0007669"/>
    <property type="project" value="InterPro"/>
</dbReference>
<dbReference type="InterPro" id="IPR001424">
    <property type="entry name" value="SOD_Cu_Zn_dom"/>
</dbReference>
<dbReference type="PANTHER" id="PTHR20910">
    <property type="entry name" value="AGAP001623-PA"/>
    <property type="match status" value="1"/>
</dbReference>
<feature type="compositionally biased region" description="Basic and acidic residues" evidence="1">
    <location>
        <begin position="242"/>
        <end position="254"/>
    </location>
</feature>
<dbReference type="InterPro" id="IPR053257">
    <property type="entry name" value="Cu-only_SOD"/>
</dbReference>
<evidence type="ECO:0000256" key="1">
    <source>
        <dbReference type="SAM" id="MobiDB-lite"/>
    </source>
</evidence>
<dbReference type="InterPro" id="IPR036423">
    <property type="entry name" value="SOD-like_Cu/Zn_dom_sf"/>
</dbReference>
<dbReference type="AlphaFoldDB" id="A0A0L6UDT8"/>
<proteinExistence type="predicted"/>
<dbReference type="VEuPathDB" id="FungiDB:VP01_704g4"/>
<dbReference type="EMBL" id="LAVV01012439">
    <property type="protein sequence ID" value="KNZ46686.1"/>
    <property type="molecule type" value="Genomic_DNA"/>
</dbReference>
<evidence type="ECO:0000313" key="4">
    <source>
        <dbReference type="EMBL" id="KNZ46686.1"/>
    </source>
</evidence>
<organism evidence="4 5">
    <name type="scientific">Puccinia sorghi</name>
    <dbReference type="NCBI Taxonomy" id="27349"/>
    <lineage>
        <taxon>Eukaryota</taxon>
        <taxon>Fungi</taxon>
        <taxon>Dikarya</taxon>
        <taxon>Basidiomycota</taxon>
        <taxon>Pucciniomycotina</taxon>
        <taxon>Pucciniomycetes</taxon>
        <taxon>Pucciniales</taxon>
        <taxon>Pucciniaceae</taxon>
        <taxon>Puccinia</taxon>
    </lineage>
</organism>
<dbReference type="Gene3D" id="2.60.40.200">
    <property type="entry name" value="Superoxide dismutase, copper/zinc binding domain"/>
    <property type="match status" value="1"/>
</dbReference>
<feature type="domain" description="Superoxide dismutase copper/zinc binding" evidence="3">
    <location>
        <begin position="49"/>
        <end position="163"/>
    </location>
</feature>
<evidence type="ECO:0000313" key="5">
    <source>
        <dbReference type="Proteomes" id="UP000037035"/>
    </source>
</evidence>